<dbReference type="SUPFAM" id="SSF48498">
    <property type="entry name" value="Tetracyclin repressor-like, C-terminal domain"/>
    <property type="match status" value="1"/>
</dbReference>
<evidence type="ECO:0000256" key="1">
    <source>
        <dbReference type="ARBA" id="ARBA00023125"/>
    </source>
</evidence>
<dbReference type="PROSITE" id="PS01081">
    <property type="entry name" value="HTH_TETR_1"/>
    <property type="match status" value="1"/>
</dbReference>
<dbReference type="Gene3D" id="1.10.357.10">
    <property type="entry name" value="Tetracycline Repressor, domain 2"/>
    <property type="match status" value="1"/>
</dbReference>
<evidence type="ECO:0000256" key="2">
    <source>
        <dbReference type="PROSITE-ProRule" id="PRU00335"/>
    </source>
</evidence>
<evidence type="ECO:0000313" key="5">
    <source>
        <dbReference type="Proteomes" id="UP001501480"/>
    </source>
</evidence>
<dbReference type="PANTHER" id="PTHR30055:SF237">
    <property type="entry name" value="TRANSCRIPTIONAL REPRESSOR MCE3R"/>
    <property type="match status" value="1"/>
</dbReference>
<reference evidence="5" key="1">
    <citation type="journal article" date="2019" name="Int. J. Syst. Evol. Microbiol.">
        <title>The Global Catalogue of Microorganisms (GCM) 10K type strain sequencing project: providing services to taxonomists for standard genome sequencing and annotation.</title>
        <authorList>
            <consortium name="The Broad Institute Genomics Platform"/>
            <consortium name="The Broad Institute Genome Sequencing Center for Infectious Disease"/>
            <person name="Wu L."/>
            <person name="Ma J."/>
        </authorList>
    </citation>
    <scope>NUCLEOTIDE SEQUENCE [LARGE SCALE GENOMIC DNA]</scope>
    <source>
        <strain evidence="5">JCM 15749</strain>
    </source>
</reference>
<feature type="DNA-binding region" description="H-T-H motif" evidence="2">
    <location>
        <begin position="34"/>
        <end position="53"/>
    </location>
</feature>
<proteinExistence type="predicted"/>
<dbReference type="InterPro" id="IPR050109">
    <property type="entry name" value="HTH-type_TetR-like_transc_reg"/>
</dbReference>
<dbReference type="InterPro" id="IPR036271">
    <property type="entry name" value="Tet_transcr_reg_TetR-rel_C_sf"/>
</dbReference>
<organism evidence="4 5">
    <name type="scientific">Aeromicrobium halocynthiae</name>
    <dbReference type="NCBI Taxonomy" id="560557"/>
    <lineage>
        <taxon>Bacteria</taxon>
        <taxon>Bacillati</taxon>
        <taxon>Actinomycetota</taxon>
        <taxon>Actinomycetes</taxon>
        <taxon>Propionibacteriales</taxon>
        <taxon>Nocardioidaceae</taxon>
        <taxon>Aeromicrobium</taxon>
    </lineage>
</organism>
<gene>
    <name evidence="4" type="ORF">GCM10009821_10920</name>
</gene>
<keyword evidence="1 2" id="KW-0238">DNA-binding</keyword>
<feature type="domain" description="HTH tetR-type" evidence="3">
    <location>
        <begin position="11"/>
        <end position="71"/>
    </location>
</feature>
<dbReference type="Proteomes" id="UP001501480">
    <property type="component" value="Unassembled WGS sequence"/>
</dbReference>
<dbReference type="Pfam" id="PF17932">
    <property type="entry name" value="TetR_C_24"/>
    <property type="match status" value="1"/>
</dbReference>
<sequence>MTQARVAKQARGGRDVVVAAAVDNFQRLGYHGTSMRDIARDAGITVASIYHHFPSKQLILQDIMKRVLSDAFSATRTALMAAPAAPEERLAEIVRAWIRFHTHRRAEALIGASEIRSLDDAGRSIVIALRDEQERMFRDVIEHGVSVGAFATPYPAEAARAILTMGSSVASWYRAGGELSPEELSDRYAALALGAVGAR</sequence>
<protein>
    <submittedName>
        <fullName evidence="4">TetR/AcrR family transcriptional regulator</fullName>
    </submittedName>
</protein>
<dbReference type="PRINTS" id="PR00455">
    <property type="entry name" value="HTHTETR"/>
</dbReference>
<keyword evidence="5" id="KW-1185">Reference proteome</keyword>
<dbReference type="SUPFAM" id="SSF46689">
    <property type="entry name" value="Homeodomain-like"/>
    <property type="match status" value="1"/>
</dbReference>
<accession>A0ABN2VVD2</accession>
<dbReference type="InterPro" id="IPR001647">
    <property type="entry name" value="HTH_TetR"/>
</dbReference>
<dbReference type="PANTHER" id="PTHR30055">
    <property type="entry name" value="HTH-TYPE TRANSCRIPTIONAL REGULATOR RUTR"/>
    <property type="match status" value="1"/>
</dbReference>
<dbReference type="RefSeq" id="WP_344325532.1">
    <property type="nucleotide sequence ID" value="NZ_BAAAPY010000002.1"/>
</dbReference>
<dbReference type="InterPro" id="IPR023772">
    <property type="entry name" value="DNA-bd_HTH_TetR-type_CS"/>
</dbReference>
<evidence type="ECO:0000259" key="3">
    <source>
        <dbReference type="PROSITE" id="PS50977"/>
    </source>
</evidence>
<dbReference type="Pfam" id="PF00440">
    <property type="entry name" value="TetR_N"/>
    <property type="match status" value="1"/>
</dbReference>
<dbReference type="EMBL" id="BAAAPY010000002">
    <property type="protein sequence ID" value="GAA2074139.1"/>
    <property type="molecule type" value="Genomic_DNA"/>
</dbReference>
<comment type="caution">
    <text evidence="4">The sequence shown here is derived from an EMBL/GenBank/DDBJ whole genome shotgun (WGS) entry which is preliminary data.</text>
</comment>
<evidence type="ECO:0000313" key="4">
    <source>
        <dbReference type="EMBL" id="GAA2074139.1"/>
    </source>
</evidence>
<dbReference type="PROSITE" id="PS50977">
    <property type="entry name" value="HTH_TETR_2"/>
    <property type="match status" value="1"/>
</dbReference>
<dbReference type="InterPro" id="IPR009057">
    <property type="entry name" value="Homeodomain-like_sf"/>
</dbReference>
<dbReference type="InterPro" id="IPR041490">
    <property type="entry name" value="KstR2_TetR_C"/>
</dbReference>
<name>A0ABN2VVD2_9ACTN</name>